<protein>
    <submittedName>
        <fullName evidence="2">Starvation-inducible protein</fullName>
    </submittedName>
</protein>
<evidence type="ECO:0000313" key="3">
    <source>
        <dbReference type="Proteomes" id="UP000241405"/>
    </source>
</evidence>
<dbReference type="Proteomes" id="UP000241618">
    <property type="component" value="Unassembled WGS sequence"/>
</dbReference>
<evidence type="ECO:0000313" key="2">
    <source>
        <dbReference type="EMBL" id="PSU54219.1"/>
    </source>
</evidence>
<dbReference type="EMBL" id="PYMO01000001">
    <property type="protein sequence ID" value="PSU27506.1"/>
    <property type="molecule type" value="Genomic_DNA"/>
</dbReference>
<dbReference type="GO" id="GO:0019867">
    <property type="term" value="C:outer membrane"/>
    <property type="evidence" value="ECO:0007669"/>
    <property type="project" value="InterPro"/>
</dbReference>
<dbReference type="AlphaFoldDB" id="A0A2T3JXT5"/>
<dbReference type="PANTHER" id="PTHR37530">
    <property type="entry name" value="OUTER MEMBRANE PROTEIN SLP"/>
    <property type="match status" value="1"/>
</dbReference>
<dbReference type="InterPro" id="IPR004658">
    <property type="entry name" value="OMP_Slp"/>
</dbReference>
<organism evidence="2 4">
    <name type="scientific">Photobacterium phosphoreum</name>
    <dbReference type="NCBI Taxonomy" id="659"/>
    <lineage>
        <taxon>Bacteria</taxon>
        <taxon>Pseudomonadati</taxon>
        <taxon>Pseudomonadota</taxon>
        <taxon>Gammaproteobacteria</taxon>
        <taxon>Vibrionales</taxon>
        <taxon>Vibrionaceae</taxon>
        <taxon>Photobacterium</taxon>
    </lineage>
</organism>
<keyword evidence="3" id="KW-1185">Reference proteome</keyword>
<dbReference type="NCBIfam" id="TIGR00752">
    <property type="entry name" value="slp"/>
    <property type="match status" value="1"/>
</dbReference>
<accession>A0A2T3JXT5</accession>
<gene>
    <name evidence="2" type="ORF">C9J18_01675</name>
    <name evidence="1" type="ORF">CTM96_01935</name>
</gene>
<dbReference type="PIRSF" id="PIRSF004982">
    <property type="entry name" value="SlP"/>
    <property type="match status" value="1"/>
</dbReference>
<reference evidence="3 4" key="1">
    <citation type="submission" date="2018-03" db="EMBL/GenBank/DDBJ databases">
        <title>Whole genome sequencing of Histamine producing bacteria.</title>
        <authorList>
            <person name="Butler K."/>
        </authorList>
    </citation>
    <scope>NUCLEOTIDE SEQUENCE [LARGE SCALE GENOMIC DNA]</scope>
    <source>
        <strain evidence="2 4">FS-6.1</strain>
        <strain evidence="1 3">FS-6.2</strain>
    </source>
</reference>
<dbReference type="EMBL" id="PYMP01000001">
    <property type="protein sequence ID" value="PSU54219.1"/>
    <property type="molecule type" value="Genomic_DNA"/>
</dbReference>
<evidence type="ECO:0000313" key="1">
    <source>
        <dbReference type="EMBL" id="PSU27506.1"/>
    </source>
</evidence>
<proteinExistence type="predicted"/>
<name>A0A2T3JXT5_PHOPO</name>
<evidence type="ECO:0000313" key="4">
    <source>
        <dbReference type="Proteomes" id="UP000241618"/>
    </source>
</evidence>
<sequence length="191" mass="21346">MFGKLFLGVILVFMVGCANLPATLVTKSKDPITDLTVILQHPQANQNKEVRLGGVIASIRNEQQQTRIEMVAMPLTADGRPILNAQSQGRFIAYIHGFLEPLEYAKGRLLTVVGQFSGDEQGKIGKYPYTFPIVQVAGEQLWHVQQQIQLDDPLWGRQPCYSFNCDPWGSDFMMPNFGINGRIVERVVPSL</sequence>
<dbReference type="PROSITE" id="PS51257">
    <property type="entry name" value="PROKAR_LIPOPROTEIN"/>
    <property type="match status" value="1"/>
</dbReference>
<dbReference type="Proteomes" id="UP000241405">
    <property type="component" value="Unassembled WGS sequence"/>
</dbReference>
<comment type="caution">
    <text evidence="2">The sequence shown here is derived from an EMBL/GenBank/DDBJ whole genome shotgun (WGS) entry which is preliminary data.</text>
</comment>
<dbReference type="RefSeq" id="WP_107190326.1">
    <property type="nucleotide sequence ID" value="NZ_PYMN01000013.1"/>
</dbReference>
<dbReference type="PANTHER" id="PTHR37530:SF1">
    <property type="entry name" value="OUTER MEMBRANE PROTEIN SLP"/>
    <property type="match status" value="1"/>
</dbReference>
<dbReference type="Pfam" id="PF03843">
    <property type="entry name" value="Slp"/>
    <property type="match status" value="1"/>
</dbReference>